<evidence type="ECO:0000313" key="1">
    <source>
        <dbReference type="EMBL" id="KIH99757.1"/>
    </source>
</evidence>
<evidence type="ECO:0000313" key="2">
    <source>
        <dbReference type="Proteomes" id="UP000031675"/>
    </source>
</evidence>
<protein>
    <submittedName>
        <fullName evidence="1">Uncharacterized protein</fullName>
    </submittedName>
</protein>
<dbReference type="EMBL" id="JROO01000009">
    <property type="protein sequence ID" value="KIH99757.1"/>
    <property type="molecule type" value="Genomic_DNA"/>
</dbReference>
<sequence>MVLDQGSVAGVVEILILGLAAIFLATMTGIDDGIAMVLIVFVPATEDDGVSTVSPYARYACSVVSVEFVQSDTVPVRIPRPFRLSRDLAKTPLVVLSHGTSV</sequence>
<dbReference type="AlphaFoldDB" id="A0A0C2JSF6"/>
<name>A0A0C2JSF6_9ACTN</name>
<dbReference type="Proteomes" id="UP000031675">
    <property type="component" value="Unassembled WGS sequence"/>
</dbReference>
<reference evidence="2" key="1">
    <citation type="journal article" date="2015" name="Chem. Biol.">
        <title>Structure, bioactivity, and resistance mechanism of streptomonomicin, an unusual lasso Peptide from an understudied halophilic actinomycete.</title>
        <authorList>
            <person name="Metelev M."/>
            <person name="Tietz J.I."/>
            <person name="Melby J.O."/>
            <person name="Blair P.M."/>
            <person name="Zhu L."/>
            <person name="Livnat I."/>
            <person name="Severinov K."/>
            <person name="Mitchell D.A."/>
        </authorList>
    </citation>
    <scope>NUCLEOTIDE SEQUENCE [LARGE SCALE GENOMIC DNA]</scope>
    <source>
        <strain evidence="2">YIM 90003</strain>
    </source>
</reference>
<proteinExistence type="predicted"/>
<accession>A0A0C2JSF6</accession>
<organism evidence="1 2">
    <name type="scientific">Streptomonospora alba</name>
    <dbReference type="NCBI Taxonomy" id="183763"/>
    <lineage>
        <taxon>Bacteria</taxon>
        <taxon>Bacillati</taxon>
        <taxon>Actinomycetota</taxon>
        <taxon>Actinomycetes</taxon>
        <taxon>Streptosporangiales</taxon>
        <taxon>Nocardiopsidaceae</taxon>
        <taxon>Streptomonospora</taxon>
    </lineage>
</organism>
<gene>
    <name evidence="1" type="ORF">LP52_06030</name>
</gene>
<comment type="caution">
    <text evidence="1">The sequence shown here is derived from an EMBL/GenBank/DDBJ whole genome shotgun (WGS) entry which is preliminary data.</text>
</comment>
<keyword evidence="2" id="KW-1185">Reference proteome</keyword>